<dbReference type="SMART" id="SM00409">
    <property type="entry name" value="IG"/>
    <property type="match status" value="6"/>
</dbReference>
<dbReference type="SMART" id="SM00060">
    <property type="entry name" value="FN3"/>
    <property type="match status" value="1"/>
</dbReference>
<keyword evidence="6" id="KW-1133">Transmembrane helix</keyword>
<name>A0ABN2DF32_9ACTN</name>
<dbReference type="InterPro" id="IPR036116">
    <property type="entry name" value="FN3_sf"/>
</dbReference>
<feature type="domain" description="Fibronectin type-III" evidence="8">
    <location>
        <begin position="839"/>
        <end position="927"/>
    </location>
</feature>
<feature type="transmembrane region" description="Helical" evidence="6">
    <location>
        <begin position="1043"/>
        <end position="1064"/>
    </location>
</feature>
<dbReference type="InterPro" id="IPR036179">
    <property type="entry name" value="Ig-like_dom_sf"/>
</dbReference>
<feature type="domain" description="Ig-like" evidence="7">
    <location>
        <begin position="747"/>
        <end position="832"/>
    </location>
</feature>
<evidence type="ECO:0008006" key="11">
    <source>
        <dbReference type="Google" id="ProtNLM"/>
    </source>
</evidence>
<keyword evidence="3" id="KW-0378">Hydrolase</keyword>
<gene>
    <name evidence="9" type="ORF">GCM10009827_117660</name>
</gene>
<protein>
    <recommendedName>
        <fullName evidence="11">Immunoglobulin I-set domain protein</fullName>
    </recommendedName>
</protein>
<evidence type="ECO:0000256" key="6">
    <source>
        <dbReference type="SAM" id="Phobius"/>
    </source>
</evidence>
<dbReference type="Pfam" id="PF00041">
    <property type="entry name" value="fn3"/>
    <property type="match status" value="1"/>
</dbReference>
<sequence>MSTEPRTRILEAAAPTITSLSSRKFSSTNPGPGFFIVGTNLASVTQVRANGVAIARSAWDLQFGDIQVVLPSAKPAGTVEVYTVYDGDTETVGSEATTVYWLSPPVVSSISPSTGSKTGGTSVVITGSGFALVDKVFFGAQEASSFTVDSNTQITATTAVDIASVVDVTVSISNVEMGAGPEPMVSETSANTKFTFTEGPNISGLAPTSGSVDGGETVVISGSGFTGVTGAAAVTFGGTNAASYTVDSDVKITAVTPAHADGMVSVVVTSPDGASNLDIEYTYVANVAPTVDEQPKHKTVDVGDTATFTATSQGGVPSPAVKWQTLSAGGGWVDIAGATTGTLTLTNVQASDDGKQVRAVFSNVAGSDASSAATLTVSTPPVVTTHPQSQTKNSGEQVTFTAAASGNPTPTVQWQSKTGAGSWTAVAGETSLSYTFTVSSGDGGKQYRAVFTNTMVGQTPVVPTDPATLSVTATPAVTTHPQSQTKNAGQPVTFAVAATGTPTPAVQWQSKTGVGSWTDIAGETGLSYTFTTAAGDDAKQYRAVFTNGIGSPATTNAATLTVQSGPAVTTDPQSQTKLSGEQVTFTVAATGTPTPAVQWQSKTGAGSWTDIAGETGLSYTFTTAAGDDAKQYRAVFTNGIGSPVATAAATLTVQTGPGVTTQPQDQQVTAGASVSFTAAATGNPTPTVQWQSKTGAGSWTDIAGATSTSHTFVAAAGDDGKQYRAVFTNSVAAVTSDAADLTVTAVPAVTTQPQDQSVVTGQPVVFSAAASGAPTPTVQWQSADSGGTWTDLPGKTGTSVSLTAAMNLTGLQYRAVFTNSVGSATSSAATLTVLAQALPPDAPSEVKIVAGTSSVTVTWQASKANGSPVTGYTATASPGPATCSTKGELTCVLGAAAGTTYTVTVVANSAAGNSAPSDASQEATPQAPQPPATPPQTDLRLTTDQGDISRAAPGEQITFIGTGFAPHSTAIITMYSDPIVLGTALTDEKGDFTKLVTIPPGLPAGGHTAVAQGVAPDGSPRAMALAITVAPTVDGSLPITGPAIALMLATGLAATAGGTVLLAAGSRRRRWS</sequence>
<dbReference type="EMBL" id="BAAAQD010000059">
    <property type="protein sequence ID" value="GAA1576324.1"/>
    <property type="molecule type" value="Genomic_DNA"/>
</dbReference>
<keyword evidence="3" id="KW-0326">Glycosidase</keyword>
<keyword evidence="1" id="KW-0677">Repeat</keyword>
<dbReference type="PROSITE" id="PS50835">
    <property type="entry name" value="IG_LIKE"/>
    <property type="match status" value="5"/>
</dbReference>
<dbReference type="CDD" id="cd00063">
    <property type="entry name" value="FN3"/>
    <property type="match status" value="1"/>
</dbReference>
<keyword evidence="2" id="KW-1015">Disulfide bond</keyword>
<dbReference type="Proteomes" id="UP001501470">
    <property type="component" value="Unassembled WGS sequence"/>
</dbReference>
<feature type="region of interest" description="Disordered" evidence="5">
    <location>
        <begin position="912"/>
        <end position="941"/>
    </location>
</feature>
<reference evidence="9 10" key="1">
    <citation type="journal article" date="2019" name="Int. J. Syst. Evol. Microbiol.">
        <title>The Global Catalogue of Microorganisms (GCM) 10K type strain sequencing project: providing services to taxonomists for standard genome sequencing and annotation.</title>
        <authorList>
            <consortium name="The Broad Institute Genomics Platform"/>
            <consortium name="The Broad Institute Genome Sequencing Center for Infectious Disease"/>
            <person name="Wu L."/>
            <person name="Ma J."/>
        </authorList>
    </citation>
    <scope>NUCLEOTIDE SEQUENCE [LARGE SCALE GENOMIC DNA]</scope>
    <source>
        <strain evidence="9 10">JCM 15933</strain>
    </source>
</reference>
<dbReference type="SUPFAM" id="SSF48726">
    <property type="entry name" value="Immunoglobulin"/>
    <property type="match status" value="6"/>
</dbReference>
<evidence type="ECO:0000259" key="8">
    <source>
        <dbReference type="PROSITE" id="PS50853"/>
    </source>
</evidence>
<evidence type="ECO:0000259" key="7">
    <source>
        <dbReference type="PROSITE" id="PS50835"/>
    </source>
</evidence>
<dbReference type="PANTHER" id="PTHR44170:SF6">
    <property type="entry name" value="CONTACTIN"/>
    <property type="match status" value="1"/>
</dbReference>
<evidence type="ECO:0000256" key="2">
    <source>
        <dbReference type="ARBA" id="ARBA00023157"/>
    </source>
</evidence>
<dbReference type="Pfam" id="PF13927">
    <property type="entry name" value="Ig_3"/>
    <property type="match status" value="1"/>
</dbReference>
<dbReference type="SMART" id="SM00429">
    <property type="entry name" value="IPT"/>
    <property type="match status" value="2"/>
</dbReference>
<feature type="domain" description="Ig-like" evidence="7">
    <location>
        <begin position="566"/>
        <end position="652"/>
    </location>
</feature>
<accession>A0ABN2DF32</accession>
<feature type="compositionally biased region" description="Polar residues" evidence="5">
    <location>
        <begin position="912"/>
        <end position="922"/>
    </location>
</feature>
<dbReference type="Pfam" id="PF01833">
    <property type="entry name" value="TIG"/>
    <property type="match status" value="2"/>
</dbReference>
<comment type="caution">
    <text evidence="9">The sequence shown here is derived from an EMBL/GenBank/DDBJ whole genome shotgun (WGS) entry which is preliminary data.</text>
</comment>
<evidence type="ECO:0000256" key="1">
    <source>
        <dbReference type="ARBA" id="ARBA00022737"/>
    </source>
</evidence>
<keyword evidence="6" id="KW-0812">Transmembrane</keyword>
<dbReference type="PROSITE" id="PS50853">
    <property type="entry name" value="FN3"/>
    <property type="match status" value="1"/>
</dbReference>
<dbReference type="Pfam" id="PF07679">
    <property type="entry name" value="I-set"/>
    <property type="match status" value="3"/>
</dbReference>
<evidence type="ECO:0000256" key="3">
    <source>
        <dbReference type="ARBA" id="ARBA00023295"/>
    </source>
</evidence>
<dbReference type="InterPro" id="IPR013783">
    <property type="entry name" value="Ig-like_fold"/>
</dbReference>
<dbReference type="InterPro" id="IPR002909">
    <property type="entry name" value="IPT_dom"/>
</dbReference>
<dbReference type="CDD" id="cd00102">
    <property type="entry name" value="IPT"/>
    <property type="match status" value="2"/>
</dbReference>
<feature type="domain" description="Ig-like" evidence="7">
    <location>
        <begin position="475"/>
        <end position="561"/>
    </location>
</feature>
<feature type="domain" description="Ig-like" evidence="7">
    <location>
        <begin position="289"/>
        <end position="376"/>
    </location>
</feature>
<evidence type="ECO:0000256" key="5">
    <source>
        <dbReference type="SAM" id="MobiDB-lite"/>
    </source>
</evidence>
<dbReference type="InterPro" id="IPR003599">
    <property type="entry name" value="Ig_sub"/>
</dbReference>
<keyword evidence="4" id="KW-0119">Carbohydrate metabolism</keyword>
<dbReference type="SUPFAM" id="SSF49265">
    <property type="entry name" value="Fibronectin type III"/>
    <property type="match status" value="1"/>
</dbReference>
<feature type="domain" description="Ig-like" evidence="7">
    <location>
        <begin position="657"/>
        <end position="742"/>
    </location>
</feature>
<evidence type="ECO:0000256" key="4">
    <source>
        <dbReference type="ARBA" id="ARBA00023326"/>
    </source>
</evidence>
<dbReference type="InterPro" id="IPR003961">
    <property type="entry name" value="FN3_dom"/>
</dbReference>
<dbReference type="SUPFAM" id="SSF81296">
    <property type="entry name" value="E set domains"/>
    <property type="match status" value="2"/>
</dbReference>
<dbReference type="InterPro" id="IPR014756">
    <property type="entry name" value="Ig_E-set"/>
</dbReference>
<keyword evidence="10" id="KW-1185">Reference proteome</keyword>
<dbReference type="PANTHER" id="PTHR44170">
    <property type="entry name" value="PROTEIN SIDEKICK"/>
    <property type="match status" value="1"/>
</dbReference>
<dbReference type="Gene3D" id="2.60.40.10">
    <property type="entry name" value="Immunoglobulins"/>
    <property type="match status" value="9"/>
</dbReference>
<keyword evidence="4" id="KW-0624">Polysaccharide degradation</keyword>
<proteinExistence type="predicted"/>
<dbReference type="InterPro" id="IPR013098">
    <property type="entry name" value="Ig_I-set"/>
</dbReference>
<evidence type="ECO:0000313" key="10">
    <source>
        <dbReference type="Proteomes" id="UP001501470"/>
    </source>
</evidence>
<evidence type="ECO:0000313" key="9">
    <source>
        <dbReference type="EMBL" id="GAA1576324.1"/>
    </source>
</evidence>
<dbReference type="InterPro" id="IPR007110">
    <property type="entry name" value="Ig-like_dom"/>
</dbReference>
<keyword evidence="6" id="KW-0472">Membrane</keyword>
<organism evidence="9 10">
    <name type="scientific">Dactylosporangium maewongense</name>
    <dbReference type="NCBI Taxonomy" id="634393"/>
    <lineage>
        <taxon>Bacteria</taxon>
        <taxon>Bacillati</taxon>
        <taxon>Actinomycetota</taxon>
        <taxon>Actinomycetes</taxon>
        <taxon>Micromonosporales</taxon>
        <taxon>Micromonosporaceae</taxon>
        <taxon>Dactylosporangium</taxon>
    </lineage>
</organism>